<keyword evidence="1" id="KW-0175">Coiled coil</keyword>
<name>A0A0C3C6G9_PILCF</name>
<dbReference type="EMBL" id="KN832985">
    <property type="protein sequence ID" value="KIM85242.1"/>
    <property type="molecule type" value="Genomic_DNA"/>
</dbReference>
<gene>
    <name evidence="3" type="ORF">PILCRDRAFT_354770</name>
</gene>
<dbReference type="HOGENOM" id="CLU_742098_0_0_1"/>
<reference evidence="4" key="2">
    <citation type="submission" date="2015-01" db="EMBL/GenBank/DDBJ databases">
        <title>Evolutionary Origins and Diversification of the Mycorrhizal Mutualists.</title>
        <authorList>
            <consortium name="DOE Joint Genome Institute"/>
            <consortium name="Mycorrhizal Genomics Consortium"/>
            <person name="Kohler A."/>
            <person name="Kuo A."/>
            <person name="Nagy L.G."/>
            <person name="Floudas D."/>
            <person name="Copeland A."/>
            <person name="Barry K.W."/>
            <person name="Cichocki N."/>
            <person name="Veneault-Fourrey C."/>
            <person name="LaButti K."/>
            <person name="Lindquist E.A."/>
            <person name="Lipzen A."/>
            <person name="Lundell T."/>
            <person name="Morin E."/>
            <person name="Murat C."/>
            <person name="Riley R."/>
            <person name="Ohm R."/>
            <person name="Sun H."/>
            <person name="Tunlid A."/>
            <person name="Henrissat B."/>
            <person name="Grigoriev I.V."/>
            <person name="Hibbett D.S."/>
            <person name="Martin F."/>
        </authorList>
    </citation>
    <scope>NUCLEOTIDE SEQUENCE [LARGE SCALE GENOMIC DNA]</scope>
    <source>
        <strain evidence="4">F 1598</strain>
    </source>
</reference>
<dbReference type="InParanoid" id="A0A0C3C6G9"/>
<evidence type="ECO:0000256" key="1">
    <source>
        <dbReference type="SAM" id="Coils"/>
    </source>
</evidence>
<dbReference type="PANTHER" id="PTHR37543:SF1">
    <property type="entry name" value="CCCH ZINC FINGER DNA BINDING PROTEIN (AFU_ORTHOLOGUE AFUA_5G12760)"/>
    <property type="match status" value="1"/>
</dbReference>
<dbReference type="STRING" id="765440.A0A0C3C6G9"/>
<dbReference type="AlphaFoldDB" id="A0A0C3C6G9"/>
<protein>
    <recommendedName>
        <fullName evidence="2">DUF7923 domain-containing protein</fullName>
    </recommendedName>
</protein>
<evidence type="ECO:0000313" key="4">
    <source>
        <dbReference type="Proteomes" id="UP000054166"/>
    </source>
</evidence>
<dbReference type="OrthoDB" id="2270193at2759"/>
<evidence type="ECO:0000259" key="2">
    <source>
        <dbReference type="Pfam" id="PF25540"/>
    </source>
</evidence>
<feature type="domain" description="DUF7923" evidence="2">
    <location>
        <begin position="101"/>
        <end position="283"/>
    </location>
</feature>
<reference evidence="3 4" key="1">
    <citation type="submission" date="2014-04" db="EMBL/GenBank/DDBJ databases">
        <authorList>
            <consortium name="DOE Joint Genome Institute"/>
            <person name="Kuo A."/>
            <person name="Tarkka M."/>
            <person name="Buscot F."/>
            <person name="Kohler A."/>
            <person name="Nagy L.G."/>
            <person name="Floudas D."/>
            <person name="Copeland A."/>
            <person name="Barry K.W."/>
            <person name="Cichocki N."/>
            <person name="Veneault-Fourrey C."/>
            <person name="LaButti K."/>
            <person name="Lindquist E.A."/>
            <person name="Lipzen A."/>
            <person name="Lundell T."/>
            <person name="Morin E."/>
            <person name="Murat C."/>
            <person name="Sun H."/>
            <person name="Tunlid A."/>
            <person name="Henrissat B."/>
            <person name="Grigoriev I.V."/>
            <person name="Hibbett D.S."/>
            <person name="Martin F."/>
            <person name="Nordberg H.P."/>
            <person name="Cantor M.N."/>
            <person name="Hua S.X."/>
        </authorList>
    </citation>
    <scope>NUCLEOTIDE SEQUENCE [LARGE SCALE GENOMIC DNA]</scope>
    <source>
        <strain evidence="3 4">F 1598</strain>
    </source>
</reference>
<proteinExistence type="predicted"/>
<feature type="coiled-coil region" evidence="1">
    <location>
        <begin position="36"/>
        <end position="102"/>
    </location>
</feature>
<dbReference type="PANTHER" id="PTHR37543">
    <property type="entry name" value="CCCH ZINC FINGER DNA BINDING PROTEIN (AFU_ORTHOLOGUE AFUA_5G12760)"/>
    <property type="match status" value="1"/>
</dbReference>
<evidence type="ECO:0000313" key="3">
    <source>
        <dbReference type="EMBL" id="KIM85242.1"/>
    </source>
</evidence>
<dbReference type="InterPro" id="IPR057683">
    <property type="entry name" value="DUF7923"/>
</dbReference>
<dbReference type="Pfam" id="PF25540">
    <property type="entry name" value="DUF7923"/>
    <property type="match status" value="1"/>
</dbReference>
<keyword evidence="4" id="KW-1185">Reference proteome</keyword>
<organism evidence="3 4">
    <name type="scientific">Piloderma croceum (strain F 1598)</name>
    <dbReference type="NCBI Taxonomy" id="765440"/>
    <lineage>
        <taxon>Eukaryota</taxon>
        <taxon>Fungi</taxon>
        <taxon>Dikarya</taxon>
        <taxon>Basidiomycota</taxon>
        <taxon>Agaricomycotina</taxon>
        <taxon>Agaricomycetes</taxon>
        <taxon>Agaricomycetidae</taxon>
        <taxon>Atheliales</taxon>
        <taxon>Atheliaceae</taxon>
        <taxon>Piloderma</taxon>
    </lineage>
</organism>
<sequence>MQGDGSPSGSQSVTDAPSRFSLDEWERLADGTSAFVRGLIAAKEAAEKHAESLELENFAWKAALKAKDEGLIFAKRAADEEIDALTKRLSTLQRDFGSLKDDNPLLYCLIDGDGHIFSQDHLRLGKAGGQQAAMLLTKGLTEYMTDNVDAGLSGRAQVWLTVFCNKSGLLDTLTGSGICAAEDFEAFLWAFNQASPWFSIVDVGPGKEAADAKLREHLRVLTRNPQIVRVFFGGGHDNGYASTLNYLQTEGLLEKVTLLRGYEVLAKELQSLNLPELKIEGVFMAKKLHSKSPSKLSLLPLNMQPLEPKDFEIFKTSSRSFSNSPPSNTRSPPLAVTQVVYVSEFNVRYISRWILFSPLANVSTVRVLDEGQY</sequence>
<dbReference type="Proteomes" id="UP000054166">
    <property type="component" value="Unassembled WGS sequence"/>
</dbReference>
<accession>A0A0C3C6G9</accession>